<feature type="domain" description="PDZ" evidence="5">
    <location>
        <begin position="333"/>
        <end position="415"/>
    </location>
</feature>
<feature type="domain" description="PDZ" evidence="5">
    <location>
        <begin position="127"/>
        <end position="194"/>
    </location>
</feature>
<sequence>MDRGDNDVFSPGFPEDGMSSYTKTIQVHLEPSEGTLGFTIRGGPGKPGSDAFRVARVDEGGPAFREGSVQGGDRLLAVDGKSLEKMSLREAREVLKAAGSSGLCVVLSLEYDIAIVHAVRSAQGALLIEVHRTPGRDPHLGLAFTASKDLILIHSIRQASIAERCGALHVGDQVLGIDGRKVSGMGPRDAEGLLGHGTKPSVQLEILPAAALRNKGSIGSPCPSCQGQGTLKRKPRGLPARCPSSASSSGTAFITRRETLTLTLTMSPGYGDFGLTLSSPGFHSDEKREEVREGRPLVFEEGREGRPLVYEEGREGRPLVFEEGREGRPLVYTVELVKEEGGLGITISGTENAGDPIFISSLTPGGLADRTGALHAGDRVLGIDGASLRDGTLSDAIRHLHQPGDRVTLRLSKESPRRNRGSPPGGFSPGEESGTWEIGSASGNTSPSGDDAELKEVLDDLRQASDFLVKPRLSSPPQTDRTNEESGVRTWNREVPPLLLPPSPFLMRGGGSLPRRKADQVILGDLTQQQQQQPIPIEIHHVTLFKDPIYEDFGFSVSDGLYQRGVYVNRIRKAGPASVSHALRPFDRILQVNGTDTRDLDCCLTVPLMGAAEDRLDLLVARHPHPAPLPLHPALPLPLHPAAATQPLPLHGTGTSVFYTPLSSINSPPFNHLNLQECSAQVHGWAKVDEEELEAGGDLQGPTLTHTL</sequence>
<reference evidence="6" key="1">
    <citation type="submission" date="2020-11" db="EMBL/GenBank/DDBJ databases">
        <authorList>
            <person name="Tran Van P."/>
        </authorList>
    </citation>
    <scope>NUCLEOTIDE SEQUENCE</scope>
</reference>
<dbReference type="Pfam" id="PF00595">
    <property type="entry name" value="PDZ"/>
    <property type="match status" value="4"/>
</dbReference>
<dbReference type="EMBL" id="CAJPEV010003059">
    <property type="protein sequence ID" value="CAG0898790.1"/>
    <property type="molecule type" value="Genomic_DNA"/>
</dbReference>
<evidence type="ECO:0000256" key="3">
    <source>
        <dbReference type="ARBA" id="ARBA00022737"/>
    </source>
</evidence>
<dbReference type="AlphaFoldDB" id="A0A7R9AAV0"/>
<evidence type="ECO:0000313" key="6">
    <source>
        <dbReference type="EMBL" id="CAD7250759.1"/>
    </source>
</evidence>
<dbReference type="InterPro" id="IPR001478">
    <property type="entry name" value="PDZ"/>
</dbReference>
<dbReference type="Proteomes" id="UP000677054">
    <property type="component" value="Unassembled WGS sequence"/>
</dbReference>
<keyword evidence="3" id="KW-0677">Repeat</keyword>
<dbReference type="PANTHER" id="PTHR46227">
    <property type="entry name" value="GLUTAMATE RECEPTOR-INTERACTING PROTEIN GRIP"/>
    <property type="match status" value="1"/>
</dbReference>
<dbReference type="InterPro" id="IPR036034">
    <property type="entry name" value="PDZ_sf"/>
</dbReference>
<dbReference type="GO" id="GO:0005737">
    <property type="term" value="C:cytoplasm"/>
    <property type="evidence" value="ECO:0007669"/>
    <property type="project" value="UniProtKB-SubCell"/>
</dbReference>
<dbReference type="GO" id="GO:0098887">
    <property type="term" value="P:neurotransmitter receptor transport, endosome to postsynaptic membrane"/>
    <property type="evidence" value="ECO:0007669"/>
    <property type="project" value="TreeGrafter"/>
</dbReference>
<evidence type="ECO:0000259" key="5">
    <source>
        <dbReference type="PROSITE" id="PS50106"/>
    </source>
</evidence>
<evidence type="ECO:0000313" key="7">
    <source>
        <dbReference type="Proteomes" id="UP000677054"/>
    </source>
</evidence>
<accession>A0A7R9AAV0</accession>
<gene>
    <name evidence="6" type="ORF">DSTB1V02_LOCUS10528</name>
</gene>
<feature type="domain" description="PDZ" evidence="5">
    <location>
        <begin position="541"/>
        <end position="624"/>
    </location>
</feature>
<proteinExistence type="predicted"/>
<dbReference type="PROSITE" id="PS50106">
    <property type="entry name" value="PDZ"/>
    <property type="match status" value="4"/>
</dbReference>
<protein>
    <recommendedName>
        <fullName evidence="5">PDZ domain-containing protein</fullName>
    </recommendedName>
</protein>
<dbReference type="OrthoDB" id="75502at2759"/>
<dbReference type="EMBL" id="LR902576">
    <property type="protein sequence ID" value="CAD7250759.1"/>
    <property type="molecule type" value="Genomic_DNA"/>
</dbReference>
<keyword evidence="7" id="KW-1185">Reference proteome</keyword>
<comment type="subcellular location">
    <subcellularLocation>
        <location evidence="1">Cytoplasm</location>
    </subcellularLocation>
</comment>
<feature type="region of interest" description="Disordered" evidence="4">
    <location>
        <begin position="404"/>
        <end position="452"/>
    </location>
</feature>
<evidence type="ECO:0000256" key="1">
    <source>
        <dbReference type="ARBA" id="ARBA00004496"/>
    </source>
</evidence>
<feature type="domain" description="PDZ" evidence="5">
    <location>
        <begin position="24"/>
        <end position="100"/>
    </location>
</feature>
<organism evidence="6">
    <name type="scientific">Darwinula stevensoni</name>
    <dbReference type="NCBI Taxonomy" id="69355"/>
    <lineage>
        <taxon>Eukaryota</taxon>
        <taxon>Metazoa</taxon>
        <taxon>Ecdysozoa</taxon>
        <taxon>Arthropoda</taxon>
        <taxon>Crustacea</taxon>
        <taxon>Oligostraca</taxon>
        <taxon>Ostracoda</taxon>
        <taxon>Podocopa</taxon>
        <taxon>Podocopida</taxon>
        <taxon>Darwinulocopina</taxon>
        <taxon>Darwinuloidea</taxon>
        <taxon>Darwinulidae</taxon>
        <taxon>Darwinula</taxon>
    </lineage>
</organism>
<dbReference type="SUPFAM" id="SSF50156">
    <property type="entry name" value="PDZ domain-like"/>
    <property type="match status" value="4"/>
</dbReference>
<dbReference type="CDD" id="cd06685">
    <property type="entry name" value="PDZ7_GRIP1-2-like"/>
    <property type="match status" value="1"/>
</dbReference>
<feature type="region of interest" description="Disordered" evidence="4">
    <location>
        <begin position="226"/>
        <end position="249"/>
    </location>
</feature>
<evidence type="ECO:0000256" key="2">
    <source>
        <dbReference type="ARBA" id="ARBA00022490"/>
    </source>
</evidence>
<evidence type="ECO:0000256" key="4">
    <source>
        <dbReference type="SAM" id="MobiDB-lite"/>
    </source>
</evidence>
<name>A0A7R9AAV0_9CRUS</name>
<dbReference type="PANTHER" id="PTHR46227:SF2">
    <property type="entry name" value="FI03335P"/>
    <property type="match status" value="1"/>
</dbReference>
<dbReference type="SMART" id="SM00228">
    <property type="entry name" value="PDZ"/>
    <property type="match status" value="4"/>
</dbReference>
<feature type="compositionally biased region" description="Basic and acidic residues" evidence="4">
    <location>
        <begin position="404"/>
        <end position="417"/>
    </location>
</feature>
<feature type="region of interest" description="Disordered" evidence="4">
    <location>
        <begin position="470"/>
        <end position="490"/>
    </location>
</feature>
<dbReference type="InterPro" id="IPR043545">
    <property type="entry name" value="GRIP1/2"/>
</dbReference>
<keyword evidence="2" id="KW-0963">Cytoplasm</keyword>
<dbReference type="Gene3D" id="2.30.42.10">
    <property type="match status" value="4"/>
</dbReference>